<comment type="similarity">
    <text evidence="1 5">Belongs to the KptA/TPT1 family.</text>
</comment>
<dbReference type="GO" id="GO:0006388">
    <property type="term" value="P:tRNA splicing, via endonucleolytic cleavage and ligation"/>
    <property type="evidence" value="ECO:0007669"/>
    <property type="project" value="UniProtKB-UniRule"/>
</dbReference>
<evidence type="ECO:0000313" key="8">
    <source>
        <dbReference type="Proteomes" id="UP001058167"/>
    </source>
</evidence>
<dbReference type="Gene3D" id="3.20.170.30">
    <property type="match status" value="1"/>
</dbReference>
<evidence type="ECO:0000256" key="4">
    <source>
        <dbReference type="ARBA" id="ARBA00025212"/>
    </source>
</evidence>
<protein>
    <recommendedName>
        <fullName evidence="5">Probable RNA 2'-phosphotransferase</fullName>
        <ecNumber evidence="5">2.7.1.-</ecNumber>
    </recommendedName>
</protein>
<dbReference type="InterPro" id="IPR022928">
    <property type="entry name" value="RNA_2'-PTrans_KptA"/>
</dbReference>
<dbReference type="EMBL" id="BSRL01000003">
    <property type="protein sequence ID" value="GLV69375.1"/>
    <property type="molecule type" value="Genomic_DNA"/>
</dbReference>
<dbReference type="SUPFAM" id="SSF56399">
    <property type="entry name" value="ADP-ribosylation"/>
    <property type="match status" value="1"/>
</dbReference>
<evidence type="ECO:0000313" key="7">
    <source>
        <dbReference type="EMBL" id="GLV69375.1"/>
    </source>
</evidence>
<evidence type="ECO:0000256" key="5">
    <source>
        <dbReference type="HAMAP-Rule" id="MF_00299"/>
    </source>
</evidence>
<keyword evidence="3 5" id="KW-0520">NAD</keyword>
<dbReference type="Proteomes" id="UP001058167">
    <property type="component" value="Unassembled WGS sequence"/>
</dbReference>
<evidence type="ECO:0000313" key="6">
    <source>
        <dbReference type="EMBL" id="GKX46929.1"/>
    </source>
</evidence>
<dbReference type="EC" id="2.7.1.-" evidence="5"/>
<organism evidence="7 9">
    <name type="scientific">Pectobacterium carotovorum subsp. carotovorum</name>
    <name type="common">Erwinia carotovora subsp. carotovora</name>
    <dbReference type="NCBI Taxonomy" id="555"/>
    <lineage>
        <taxon>Bacteria</taxon>
        <taxon>Pseudomonadati</taxon>
        <taxon>Pseudomonadota</taxon>
        <taxon>Gammaproteobacteria</taxon>
        <taxon>Enterobacterales</taxon>
        <taxon>Pectobacteriaceae</taxon>
        <taxon>Pectobacterium</taxon>
    </lineage>
</organism>
<dbReference type="GO" id="GO:0000215">
    <property type="term" value="F:tRNA 2'-phosphotransferase activity"/>
    <property type="evidence" value="ECO:0007669"/>
    <property type="project" value="TreeGrafter"/>
</dbReference>
<evidence type="ECO:0000256" key="1">
    <source>
        <dbReference type="ARBA" id="ARBA00009836"/>
    </source>
</evidence>
<dbReference type="GO" id="GO:0003950">
    <property type="term" value="F:NAD+ poly-ADP-ribosyltransferase activity"/>
    <property type="evidence" value="ECO:0007669"/>
    <property type="project" value="InterPro"/>
</dbReference>
<dbReference type="InterPro" id="IPR002745">
    <property type="entry name" value="Ptrans_KptA/Tpt1"/>
</dbReference>
<keyword evidence="8" id="KW-1185">Reference proteome</keyword>
<dbReference type="InterPro" id="IPR042081">
    <property type="entry name" value="RNA_2'-PTrans_C"/>
</dbReference>
<evidence type="ECO:0000256" key="2">
    <source>
        <dbReference type="ARBA" id="ARBA00022679"/>
    </source>
</evidence>
<evidence type="ECO:0000256" key="3">
    <source>
        <dbReference type="ARBA" id="ARBA00023027"/>
    </source>
</evidence>
<evidence type="ECO:0000313" key="9">
    <source>
        <dbReference type="Proteomes" id="UP001165145"/>
    </source>
</evidence>
<keyword evidence="2 5" id="KW-0808">Transferase</keyword>
<sequence>MSNTNHAEVSKFLSYVLRHKPEAIGLTLNSEGWANIAELISGAAKDGRLLTREVIQDVVDSSDKKRFSISADGLSIRAAQGHSSSQVDMRYEPKVPPEFLYHGTATRFVDSINQQGLLPGSRQYVHLSADEATAINVGQRHGKPVVLKIKAREMHQQGFVFYQADNGVWLTLTVPVPFIDTTPFIDE</sequence>
<gene>
    <name evidence="5 7" type="primary">kptA</name>
    <name evidence="7" type="ORF">Pcaca03_18190</name>
    <name evidence="6" type="ORF">SOASR016_16810</name>
</gene>
<dbReference type="InterPro" id="IPR042080">
    <property type="entry name" value="RNA_2'-PTrans_N"/>
</dbReference>
<reference evidence="6" key="1">
    <citation type="submission" date="2022-06" db="EMBL/GenBank/DDBJ databases">
        <title>Draft genome sequences of Pectobacterium carotovorum subsp. carotovorum str. NBRC12380.</title>
        <authorList>
            <person name="Wakabayashi Y."/>
            <person name="Kojima K."/>
        </authorList>
    </citation>
    <scope>NUCLEOTIDE SEQUENCE</scope>
    <source>
        <strain evidence="6">NBRC 12380</strain>
    </source>
</reference>
<reference evidence="7" key="2">
    <citation type="submission" date="2023-02" db="EMBL/GenBank/DDBJ databases">
        <title>Pectobacterium carotovorum subsp. carotovorum NBRC 12380.</title>
        <authorList>
            <person name="Ichikawa N."/>
            <person name="Sato H."/>
            <person name="Tonouchi N."/>
        </authorList>
    </citation>
    <scope>NUCLEOTIDE SEQUENCE</scope>
    <source>
        <strain evidence="7">NBRC 12380</strain>
    </source>
</reference>
<dbReference type="PANTHER" id="PTHR12684:SF2">
    <property type="entry name" value="TRNA 2'-PHOSPHOTRANSFERASE 1"/>
    <property type="match status" value="1"/>
</dbReference>
<comment type="caution">
    <text evidence="7">The sequence shown here is derived from an EMBL/GenBank/DDBJ whole genome shotgun (WGS) entry which is preliminary data.</text>
</comment>
<dbReference type="Gene3D" id="1.10.10.970">
    <property type="entry name" value="RNA 2'-phosphotransferase, Tpt1/KptA family, N-terminal domain"/>
    <property type="match status" value="1"/>
</dbReference>
<dbReference type="NCBIfam" id="NF002014">
    <property type="entry name" value="PRK00819.1-4"/>
    <property type="match status" value="1"/>
</dbReference>
<name>A0AAI9L102_PECCC</name>
<dbReference type="NCBIfam" id="NF002012">
    <property type="entry name" value="PRK00819.1-1"/>
    <property type="match status" value="1"/>
</dbReference>
<proteinExistence type="inferred from homology"/>
<dbReference type="Pfam" id="PF01885">
    <property type="entry name" value="PTS_2-RNA"/>
    <property type="match status" value="1"/>
</dbReference>
<dbReference type="PANTHER" id="PTHR12684">
    <property type="entry name" value="PUTATIVE PHOSPHOTRANSFERASE"/>
    <property type="match status" value="1"/>
</dbReference>
<comment type="function">
    <text evidence="4 5">Removes the 2'-phosphate from RNA via an intermediate in which the phosphate is ADP-ribosylated by NAD followed by a presumed transesterification to release the RNA and generate ADP-ribose 1''-2''-cyclic phosphate (APPR&gt;P). May function as an ADP-ribosylase.</text>
</comment>
<dbReference type="EMBL" id="BRLF01000003">
    <property type="protein sequence ID" value="GKX46929.1"/>
    <property type="molecule type" value="Genomic_DNA"/>
</dbReference>
<dbReference type="AlphaFoldDB" id="A0AAI9L102"/>
<dbReference type="RefSeq" id="WP_261866324.1">
    <property type="nucleotide sequence ID" value="NZ_BRCK01000002.1"/>
</dbReference>
<dbReference type="HAMAP" id="MF_00299">
    <property type="entry name" value="KptA"/>
    <property type="match status" value="1"/>
</dbReference>
<accession>A0AAI9L102</accession>
<dbReference type="Proteomes" id="UP001165145">
    <property type="component" value="Unassembled WGS sequence"/>
</dbReference>